<keyword evidence="7" id="KW-1185">Reference proteome</keyword>
<dbReference type="SUPFAM" id="SSF144232">
    <property type="entry name" value="HIT/MYND zinc finger-like"/>
    <property type="match status" value="1"/>
</dbReference>
<keyword evidence="3" id="KW-0862">Zinc</keyword>
<evidence type="ECO:0000256" key="2">
    <source>
        <dbReference type="ARBA" id="ARBA00022771"/>
    </source>
</evidence>
<dbReference type="Proteomes" id="UP000054270">
    <property type="component" value="Unassembled WGS sequence"/>
</dbReference>
<evidence type="ECO:0000259" key="5">
    <source>
        <dbReference type="PROSITE" id="PS50865"/>
    </source>
</evidence>
<reference evidence="7" key="1">
    <citation type="submission" date="2014-04" db="EMBL/GenBank/DDBJ databases">
        <title>Evolutionary Origins and Diversification of the Mycorrhizal Mutualists.</title>
        <authorList>
            <consortium name="DOE Joint Genome Institute"/>
            <consortium name="Mycorrhizal Genomics Consortium"/>
            <person name="Kohler A."/>
            <person name="Kuo A."/>
            <person name="Nagy L.G."/>
            <person name="Floudas D."/>
            <person name="Copeland A."/>
            <person name="Barry K.W."/>
            <person name="Cichocki N."/>
            <person name="Veneault-Fourrey C."/>
            <person name="LaButti K."/>
            <person name="Lindquist E.A."/>
            <person name="Lipzen A."/>
            <person name="Lundell T."/>
            <person name="Morin E."/>
            <person name="Murat C."/>
            <person name="Riley R."/>
            <person name="Ohm R."/>
            <person name="Sun H."/>
            <person name="Tunlid A."/>
            <person name="Henrissat B."/>
            <person name="Grigoriev I.V."/>
            <person name="Hibbett D.S."/>
            <person name="Martin F."/>
        </authorList>
    </citation>
    <scope>NUCLEOTIDE SEQUENCE [LARGE SCALE GENOMIC DNA]</scope>
    <source>
        <strain evidence="7">FD-334 SS-4</strain>
    </source>
</reference>
<accession>A0A0D2P594</accession>
<dbReference type="AlphaFoldDB" id="A0A0D2P594"/>
<sequence>MPSATGSRRYNNNVLPPNPESVAQFRELSTPTREIKRVQATMKTACLYCNNSQSEKLVCAKIAAYCSRECQKTDWPSHKHVCKASLATAKLKFVHTFMANPYIEHLIMMAFIRTFKLHEAMILDRPLIVRCDLAVDPVDMSLIMRLMSGELWPFMFPKGVEGMIQIKNFEPLDSKVAIDDKRMEMWEEAKARPSQREWGPHNTTGLIDFHMEGTDQVVTLPINIHDPAVECARAEEFGMMENATGTSMVEIPMTPHYCLCAINVHIRDDVKNQCRLRPQMSKDELHKYYRHKRFKLHRSHFAMLPMTFTEWEFCVGPPFLRTVSRPWLIIPHLVRVSQTEVATERDCSSAPVYQLADSTKGKKMTEPNFEIIDNKDEA</sequence>
<dbReference type="OrthoDB" id="5231159at2759"/>
<dbReference type="GO" id="GO:0008270">
    <property type="term" value="F:zinc ion binding"/>
    <property type="evidence" value="ECO:0007669"/>
    <property type="project" value="UniProtKB-KW"/>
</dbReference>
<dbReference type="Gene3D" id="6.10.140.2220">
    <property type="match status" value="1"/>
</dbReference>
<dbReference type="PROSITE" id="PS50865">
    <property type="entry name" value="ZF_MYND_2"/>
    <property type="match status" value="1"/>
</dbReference>
<dbReference type="InterPro" id="IPR002893">
    <property type="entry name" value="Znf_MYND"/>
</dbReference>
<dbReference type="EMBL" id="KN817529">
    <property type="protein sequence ID" value="KJA26079.1"/>
    <property type="molecule type" value="Genomic_DNA"/>
</dbReference>
<evidence type="ECO:0000313" key="7">
    <source>
        <dbReference type="Proteomes" id="UP000054270"/>
    </source>
</evidence>
<organism evidence="6 7">
    <name type="scientific">Hypholoma sublateritium (strain FD-334 SS-4)</name>
    <dbReference type="NCBI Taxonomy" id="945553"/>
    <lineage>
        <taxon>Eukaryota</taxon>
        <taxon>Fungi</taxon>
        <taxon>Dikarya</taxon>
        <taxon>Basidiomycota</taxon>
        <taxon>Agaricomycotina</taxon>
        <taxon>Agaricomycetes</taxon>
        <taxon>Agaricomycetidae</taxon>
        <taxon>Agaricales</taxon>
        <taxon>Agaricineae</taxon>
        <taxon>Strophariaceae</taxon>
        <taxon>Hypholoma</taxon>
    </lineage>
</organism>
<feature type="domain" description="MYND-type" evidence="5">
    <location>
        <begin position="46"/>
        <end position="82"/>
    </location>
</feature>
<evidence type="ECO:0000256" key="4">
    <source>
        <dbReference type="PROSITE-ProRule" id="PRU00134"/>
    </source>
</evidence>
<keyword evidence="1" id="KW-0479">Metal-binding</keyword>
<proteinExistence type="predicted"/>
<dbReference type="Pfam" id="PF01753">
    <property type="entry name" value="zf-MYND"/>
    <property type="match status" value="1"/>
</dbReference>
<keyword evidence="2 4" id="KW-0863">Zinc-finger</keyword>
<gene>
    <name evidence="6" type="ORF">HYPSUDRAFT_348737</name>
</gene>
<protein>
    <recommendedName>
        <fullName evidence="5">MYND-type domain-containing protein</fullName>
    </recommendedName>
</protein>
<dbReference type="Pfam" id="PF26632">
    <property type="entry name" value="DUF8205"/>
    <property type="match status" value="1"/>
</dbReference>
<evidence type="ECO:0000256" key="1">
    <source>
        <dbReference type="ARBA" id="ARBA00022723"/>
    </source>
</evidence>
<name>A0A0D2P594_HYPSF</name>
<evidence type="ECO:0000313" key="6">
    <source>
        <dbReference type="EMBL" id="KJA26079.1"/>
    </source>
</evidence>
<dbReference type="InterPro" id="IPR058518">
    <property type="entry name" value="DUF8205"/>
</dbReference>
<evidence type="ECO:0000256" key="3">
    <source>
        <dbReference type="ARBA" id="ARBA00022833"/>
    </source>
</evidence>